<dbReference type="EMBL" id="CP003179">
    <property type="protein sequence ID" value="AEW06082.1"/>
    <property type="molecule type" value="Genomic_DNA"/>
</dbReference>
<dbReference type="KEGG" id="sap:Sulac_2620"/>
<dbReference type="AlphaFoldDB" id="G8TX80"/>
<dbReference type="InterPro" id="IPR018720">
    <property type="entry name" value="DUF2249"/>
</dbReference>
<gene>
    <name evidence="2" type="ordered locus">Sulac_2620</name>
</gene>
<name>G8TX80_SULAD</name>
<evidence type="ECO:0000313" key="3">
    <source>
        <dbReference type="Proteomes" id="UP000005439"/>
    </source>
</evidence>
<evidence type="ECO:0000259" key="1">
    <source>
        <dbReference type="Pfam" id="PF10006"/>
    </source>
</evidence>
<keyword evidence="3" id="KW-1185">Reference proteome</keyword>
<feature type="domain" description="DUF2249" evidence="1">
    <location>
        <begin position="14"/>
        <end position="77"/>
    </location>
</feature>
<reference evidence="2 3" key="2">
    <citation type="journal article" date="2012" name="Stand. Genomic Sci.">
        <title>Complete genome sequence of the moderately thermophilic mineral-sulfide-oxidizing firmicute Sulfobacillus acidophilus type strain (NAL(T)).</title>
        <authorList>
            <person name="Anderson I."/>
            <person name="Chertkov O."/>
            <person name="Chen A."/>
            <person name="Saunders E."/>
            <person name="Lapidus A."/>
            <person name="Nolan M."/>
            <person name="Lucas S."/>
            <person name="Hammon N."/>
            <person name="Deshpande S."/>
            <person name="Cheng J.F."/>
            <person name="Han C."/>
            <person name="Tapia R."/>
            <person name="Goodwin L.A."/>
            <person name="Pitluck S."/>
            <person name="Liolios K."/>
            <person name="Pagani I."/>
            <person name="Ivanova N."/>
            <person name="Mikhailova N."/>
            <person name="Pati A."/>
            <person name="Palaniappan K."/>
            <person name="Land M."/>
            <person name="Pan C."/>
            <person name="Rohde M."/>
            <person name="Pukall R."/>
            <person name="Goker M."/>
            <person name="Detter J.C."/>
            <person name="Woyke T."/>
            <person name="Bristow J."/>
            <person name="Eisen J.A."/>
            <person name="Markowitz V."/>
            <person name="Hugenholtz P."/>
            <person name="Kyrpides N.C."/>
            <person name="Klenk H.P."/>
            <person name="Mavromatis K."/>
        </authorList>
    </citation>
    <scope>NUCLEOTIDE SEQUENCE [LARGE SCALE GENOMIC DNA]</scope>
    <source>
        <strain evidence="3">ATCC 700253 / DSM 10332 / NAL</strain>
    </source>
</reference>
<sequence length="80" mass="9177">MANDSLVLNAWQFSAAIRHDVIFRLLAALPVDQSLLLINDHDPKPLFYQLDAEQPGRFRREYQDAPSSDHFAVRITRITA</sequence>
<protein>
    <recommendedName>
        <fullName evidence="1">DUF2249 domain-containing protein</fullName>
    </recommendedName>
</protein>
<dbReference type="Pfam" id="PF10006">
    <property type="entry name" value="DUF2249"/>
    <property type="match status" value="1"/>
</dbReference>
<proteinExistence type="predicted"/>
<organism evidence="2 3">
    <name type="scientific">Sulfobacillus acidophilus (strain ATCC 700253 / DSM 10332 / NAL)</name>
    <dbReference type="NCBI Taxonomy" id="679936"/>
    <lineage>
        <taxon>Bacteria</taxon>
        <taxon>Bacillati</taxon>
        <taxon>Bacillota</taxon>
        <taxon>Clostridia</taxon>
        <taxon>Eubacteriales</taxon>
        <taxon>Clostridiales Family XVII. Incertae Sedis</taxon>
        <taxon>Sulfobacillus</taxon>
    </lineage>
</organism>
<dbReference type="HOGENOM" id="CLU_146484_3_0_9"/>
<dbReference type="STRING" id="679936.Sulac_2620"/>
<dbReference type="PATRIC" id="fig|679936.5.peg.2711"/>
<reference evidence="3" key="1">
    <citation type="submission" date="2011-12" db="EMBL/GenBank/DDBJ databases">
        <title>The complete genome of chromosome of Sulfobacillus acidophilus DSM 10332.</title>
        <authorList>
            <person name="Lucas S."/>
            <person name="Han J."/>
            <person name="Lapidus A."/>
            <person name="Bruce D."/>
            <person name="Goodwin L."/>
            <person name="Pitluck S."/>
            <person name="Peters L."/>
            <person name="Kyrpides N."/>
            <person name="Mavromatis K."/>
            <person name="Ivanova N."/>
            <person name="Mikhailova N."/>
            <person name="Chertkov O."/>
            <person name="Saunders E."/>
            <person name="Detter J.C."/>
            <person name="Tapia R."/>
            <person name="Han C."/>
            <person name="Land M."/>
            <person name="Hauser L."/>
            <person name="Markowitz V."/>
            <person name="Cheng J.-F."/>
            <person name="Hugenholtz P."/>
            <person name="Woyke T."/>
            <person name="Wu D."/>
            <person name="Pukall R."/>
            <person name="Gehrich-Schroeter G."/>
            <person name="Schneider S."/>
            <person name="Klenk H.-P."/>
            <person name="Eisen J.A."/>
        </authorList>
    </citation>
    <scope>NUCLEOTIDE SEQUENCE [LARGE SCALE GENOMIC DNA]</scope>
    <source>
        <strain evidence="3">ATCC 700253 / DSM 10332 / NAL</strain>
    </source>
</reference>
<accession>G8TX80</accession>
<dbReference type="Proteomes" id="UP000005439">
    <property type="component" value="Chromosome"/>
</dbReference>
<evidence type="ECO:0000313" key="2">
    <source>
        <dbReference type="EMBL" id="AEW06082.1"/>
    </source>
</evidence>